<gene>
    <name evidence="1" type="ORF">BTO32_07170</name>
</gene>
<dbReference type="PANTHER" id="PTHR39327:SF1">
    <property type="entry name" value="BLR5470 PROTEIN"/>
    <property type="match status" value="1"/>
</dbReference>
<reference evidence="1 2" key="1">
    <citation type="submission" date="2016-12" db="EMBL/GenBank/DDBJ databases">
        <title>Marinobacter lutaoensis whole genome sequencing.</title>
        <authorList>
            <person name="Verma A."/>
            <person name="Krishnamurthi S."/>
        </authorList>
    </citation>
    <scope>NUCLEOTIDE SEQUENCE [LARGE SCALE GENOMIC DNA]</scope>
    <source>
        <strain evidence="1 2">T5054</strain>
    </source>
</reference>
<keyword evidence="1" id="KW-0808">Transferase</keyword>
<dbReference type="RefSeq" id="WP_076723944.1">
    <property type="nucleotide sequence ID" value="NZ_JABWTC010000010.1"/>
</dbReference>
<evidence type="ECO:0000313" key="1">
    <source>
        <dbReference type="EMBL" id="ONF44064.1"/>
    </source>
</evidence>
<organism evidence="1 2">
    <name type="scientific">Marinobacter lutaoensis</name>
    <dbReference type="NCBI Taxonomy" id="135739"/>
    <lineage>
        <taxon>Bacteria</taxon>
        <taxon>Pseudomonadati</taxon>
        <taxon>Pseudomonadota</taxon>
        <taxon>Gammaproteobacteria</taxon>
        <taxon>Pseudomonadales</taxon>
        <taxon>Marinobacteraceae</taxon>
        <taxon>Marinobacter</taxon>
    </lineage>
</organism>
<accession>A0A1V2DTN1</accession>
<evidence type="ECO:0000313" key="2">
    <source>
        <dbReference type="Proteomes" id="UP000189339"/>
    </source>
</evidence>
<dbReference type="Pfam" id="PF06035">
    <property type="entry name" value="Peptidase_C93"/>
    <property type="match status" value="1"/>
</dbReference>
<dbReference type="OrthoDB" id="5401788at2"/>
<dbReference type="InterPro" id="IPR010319">
    <property type="entry name" value="Transglutaminase-like_Cys_pept"/>
</dbReference>
<name>A0A1V2DTN1_9GAMM</name>
<protein>
    <submittedName>
        <fullName evidence="1">Sulfate adenylyltransferase</fullName>
    </submittedName>
</protein>
<dbReference type="EMBL" id="MSCW01000005">
    <property type="protein sequence ID" value="ONF44064.1"/>
    <property type="molecule type" value="Genomic_DNA"/>
</dbReference>
<dbReference type="GO" id="GO:0016779">
    <property type="term" value="F:nucleotidyltransferase activity"/>
    <property type="evidence" value="ECO:0007669"/>
    <property type="project" value="UniProtKB-KW"/>
</dbReference>
<dbReference type="Gene3D" id="3.10.620.30">
    <property type="match status" value="1"/>
</dbReference>
<dbReference type="AlphaFoldDB" id="A0A1V2DTN1"/>
<keyword evidence="2" id="KW-1185">Reference proteome</keyword>
<dbReference type="Proteomes" id="UP000189339">
    <property type="component" value="Unassembled WGS sequence"/>
</dbReference>
<comment type="caution">
    <text evidence="1">The sequence shown here is derived from an EMBL/GenBank/DDBJ whole genome shotgun (WGS) entry which is preliminary data.</text>
</comment>
<proteinExistence type="predicted"/>
<dbReference type="STRING" id="135739.BTO32_07170"/>
<keyword evidence="1" id="KW-0548">Nucleotidyltransferase</keyword>
<dbReference type="PANTHER" id="PTHR39327">
    <property type="match status" value="1"/>
</dbReference>
<sequence>MARAVPRFRRRSGFLLLLALVSAVAALELSDRLLSYVRSEFGDAAYQRLESWQRLQNLAGHAPIDRKLFLVNSFFNRVRFVSDIQHWGEEDYWATPIELLATNGGDCEDFSIAKYLTLKDMGVPDDQLRIVYVKALTLNQAHMVLAWYPEPGADPLILDNLTNEIKPASQRTDLEPVYSFNGDGLWLNQSGDRRIGEAQKLSRWQELNRRLTESLRPGSFGVGK</sequence>